<gene>
    <name evidence="1" type="ORF">K1T71_000959</name>
</gene>
<dbReference type="Proteomes" id="UP000824533">
    <property type="component" value="Linkage Group LG02"/>
</dbReference>
<keyword evidence="2" id="KW-1185">Reference proteome</keyword>
<proteinExistence type="predicted"/>
<reference evidence="1 2" key="1">
    <citation type="journal article" date="2021" name="Front. Genet.">
        <title>Chromosome-Level Genome Assembly Reveals Significant Gene Expansion in the Toll and IMD Signaling Pathways of Dendrolimus kikuchii.</title>
        <authorList>
            <person name="Zhou J."/>
            <person name="Wu P."/>
            <person name="Xiong Z."/>
            <person name="Liu N."/>
            <person name="Zhao N."/>
            <person name="Ji M."/>
            <person name="Qiu Y."/>
            <person name="Yang B."/>
        </authorList>
    </citation>
    <scope>NUCLEOTIDE SEQUENCE [LARGE SCALE GENOMIC DNA]</scope>
    <source>
        <strain evidence="1">Ann1</strain>
    </source>
</reference>
<protein>
    <submittedName>
        <fullName evidence="1">Uncharacterized protein</fullName>
    </submittedName>
</protein>
<comment type="caution">
    <text evidence="1">The sequence shown here is derived from an EMBL/GenBank/DDBJ whole genome shotgun (WGS) entry which is preliminary data.</text>
</comment>
<organism evidence="1 2">
    <name type="scientific">Dendrolimus kikuchii</name>
    <dbReference type="NCBI Taxonomy" id="765133"/>
    <lineage>
        <taxon>Eukaryota</taxon>
        <taxon>Metazoa</taxon>
        <taxon>Ecdysozoa</taxon>
        <taxon>Arthropoda</taxon>
        <taxon>Hexapoda</taxon>
        <taxon>Insecta</taxon>
        <taxon>Pterygota</taxon>
        <taxon>Neoptera</taxon>
        <taxon>Endopterygota</taxon>
        <taxon>Lepidoptera</taxon>
        <taxon>Glossata</taxon>
        <taxon>Ditrysia</taxon>
        <taxon>Bombycoidea</taxon>
        <taxon>Lasiocampidae</taxon>
        <taxon>Dendrolimus</taxon>
    </lineage>
</organism>
<evidence type="ECO:0000313" key="2">
    <source>
        <dbReference type="Proteomes" id="UP000824533"/>
    </source>
</evidence>
<accession>A0ACC1DH61</accession>
<dbReference type="EMBL" id="CM034388">
    <property type="protein sequence ID" value="KAJ0182983.1"/>
    <property type="molecule type" value="Genomic_DNA"/>
</dbReference>
<evidence type="ECO:0000313" key="1">
    <source>
        <dbReference type="EMBL" id="KAJ0182983.1"/>
    </source>
</evidence>
<sequence length="150" mass="17428">MRDAEGGVNPLDDTNQAIFIFRIQYARHGKSISIVSVDNMVLEKYSQVSPERYRIISERYERFVEHLDDPRYEPVKVFDPLSEKHLKEIELIREVSKNLQAKKEEDVAKAAQAKLAEEEAAKREAEQKAAEEKKKEEDAEENKDEPPKIE</sequence>
<name>A0ACC1DH61_9NEOP</name>